<proteinExistence type="predicted"/>
<dbReference type="Gene3D" id="2.40.70.10">
    <property type="entry name" value="Acid Proteases"/>
    <property type="match status" value="1"/>
</dbReference>
<dbReference type="KEGG" id="ghi:107956168"/>
<organism evidence="1 2">
    <name type="scientific">Gossypium hirsutum</name>
    <name type="common">Upland cotton</name>
    <name type="synonym">Gossypium mexicanum</name>
    <dbReference type="NCBI Taxonomy" id="3635"/>
    <lineage>
        <taxon>Eukaryota</taxon>
        <taxon>Viridiplantae</taxon>
        <taxon>Streptophyta</taxon>
        <taxon>Embryophyta</taxon>
        <taxon>Tracheophyta</taxon>
        <taxon>Spermatophyta</taxon>
        <taxon>Magnoliopsida</taxon>
        <taxon>eudicotyledons</taxon>
        <taxon>Gunneridae</taxon>
        <taxon>Pentapetalae</taxon>
        <taxon>rosids</taxon>
        <taxon>malvids</taxon>
        <taxon>Malvales</taxon>
        <taxon>Malvaceae</taxon>
        <taxon>Malvoideae</taxon>
        <taxon>Gossypium</taxon>
    </lineage>
</organism>
<reference evidence="2" key="2">
    <citation type="submission" date="2025-08" db="UniProtKB">
        <authorList>
            <consortium name="RefSeq"/>
        </authorList>
    </citation>
    <scope>IDENTIFICATION</scope>
</reference>
<reference evidence="1" key="1">
    <citation type="journal article" date="2020" name="Nat. Genet.">
        <title>Genomic diversifications of five Gossypium allopolyploid species and their impact on cotton improvement.</title>
        <authorList>
            <person name="Chen Z.J."/>
            <person name="Sreedasyam A."/>
            <person name="Ando A."/>
            <person name="Song Q."/>
            <person name="De Santiago L.M."/>
            <person name="Hulse-Kemp A.M."/>
            <person name="Ding M."/>
            <person name="Ye W."/>
            <person name="Kirkbride R.C."/>
            <person name="Jenkins J."/>
            <person name="Plott C."/>
            <person name="Lovell J."/>
            <person name="Lin Y.M."/>
            <person name="Vaughn R."/>
            <person name="Liu B."/>
            <person name="Simpson S."/>
            <person name="Scheffler B.E."/>
            <person name="Wen L."/>
            <person name="Saski C.A."/>
            <person name="Grover C.E."/>
            <person name="Hu G."/>
            <person name="Conover J.L."/>
            <person name="Carlson J.W."/>
            <person name="Shu S."/>
            <person name="Boston L.B."/>
            <person name="Williams M."/>
            <person name="Peterson D.G."/>
            <person name="McGee K."/>
            <person name="Jones D.C."/>
            <person name="Wendel J.F."/>
            <person name="Stelly D.M."/>
            <person name="Grimwood J."/>
            <person name="Schmutz J."/>
        </authorList>
    </citation>
    <scope>NUCLEOTIDE SEQUENCE [LARGE SCALE GENOMIC DNA]</scope>
    <source>
        <strain evidence="1">cv. TM-1</strain>
    </source>
</reference>
<name>A0A1U8PAS1_GOSHI</name>
<dbReference type="PANTHER" id="PTHR33067">
    <property type="entry name" value="RNA-DIRECTED DNA POLYMERASE-RELATED"/>
    <property type="match status" value="1"/>
</dbReference>
<gene>
    <name evidence="2" type="primary">LOC107956168</name>
</gene>
<dbReference type="GeneID" id="107956168"/>
<dbReference type="InterPro" id="IPR021109">
    <property type="entry name" value="Peptidase_aspartic_dom_sf"/>
</dbReference>
<evidence type="ECO:0000313" key="1">
    <source>
        <dbReference type="Proteomes" id="UP000818029"/>
    </source>
</evidence>
<dbReference type="SUPFAM" id="SSF56672">
    <property type="entry name" value="DNA/RNA polymerases"/>
    <property type="match status" value="1"/>
</dbReference>
<dbReference type="AlphaFoldDB" id="A0A1U8PAS1"/>
<dbReference type="InterPro" id="IPR043502">
    <property type="entry name" value="DNA/RNA_pol_sf"/>
</dbReference>
<evidence type="ECO:0000313" key="2">
    <source>
        <dbReference type="RefSeq" id="XP_016747388.1"/>
    </source>
</evidence>
<dbReference type="PaxDb" id="3635-A0A1U8PAS1"/>
<keyword evidence="1" id="KW-1185">Reference proteome</keyword>
<dbReference type="Proteomes" id="UP000818029">
    <property type="component" value="Chromosome D07"/>
</dbReference>
<protein>
    <submittedName>
        <fullName evidence="2">Uncharacterized protein</fullName>
    </submittedName>
</protein>
<accession>A0A1U8PAS1</accession>
<dbReference type="PANTHER" id="PTHR33067:SF39">
    <property type="entry name" value="TRANSCRIPTION FACTOR INTERACTOR AND REGULATOR CCHC(ZN) FAMILY"/>
    <property type="match status" value="1"/>
</dbReference>
<dbReference type="OrthoDB" id="778454at2759"/>
<dbReference type="RefSeq" id="XP_016747388.1">
    <property type="nucleotide sequence ID" value="XM_016891899.1"/>
</dbReference>
<sequence>MDGVVTGEKVESKEFVDASDKKIPQIVTHMPNVRPSKLSMQSKVSTQADISLPLPIPQKLGIGHMKSIAVTLQLDDRSLGQSEGKIKDVLVRIDKFNFPDDFIILDCEPGKEVTIILGRPFLATGRTLIDVYKGELTMLLNDEQVTFSVFESVQCEDKEECHIVDVLDDLIKEEFNVQSTTLSEEFLIESLDLASRTTPIFKPSIEEAPALELKPLPPHIKYVFLGDHNTLPVIVFATLDVPQEEKLVRILKQHKRAITWSITDIQGISPSFCMHKIKLDDEDNYSGYNQIAIAPADQEKTTFTCPFGTFAFRFELEHKAMWAIKQVNMDYEAAGKKRLLDITKLKEIRRNAYENAAIYKEKTNGWHEKIILQRQFIAGQ</sequence>